<organism evidence="2 3">
    <name type="scientific">Symbiodinium necroappetens</name>
    <dbReference type="NCBI Taxonomy" id="1628268"/>
    <lineage>
        <taxon>Eukaryota</taxon>
        <taxon>Sar</taxon>
        <taxon>Alveolata</taxon>
        <taxon>Dinophyceae</taxon>
        <taxon>Suessiales</taxon>
        <taxon>Symbiodiniaceae</taxon>
        <taxon>Symbiodinium</taxon>
    </lineage>
</organism>
<evidence type="ECO:0000313" key="3">
    <source>
        <dbReference type="Proteomes" id="UP000601435"/>
    </source>
</evidence>
<accession>A0A812MK73</accession>
<name>A0A812MK73_9DINO</name>
<dbReference type="OrthoDB" id="420888at2759"/>
<dbReference type="AlphaFoldDB" id="A0A812MK73"/>
<feature type="coiled-coil region" evidence="1">
    <location>
        <begin position="350"/>
        <end position="398"/>
    </location>
</feature>
<evidence type="ECO:0000313" key="2">
    <source>
        <dbReference type="EMBL" id="CAE7265100.1"/>
    </source>
</evidence>
<evidence type="ECO:0000256" key="1">
    <source>
        <dbReference type="SAM" id="Coils"/>
    </source>
</evidence>
<comment type="caution">
    <text evidence="2">The sequence shown here is derived from an EMBL/GenBank/DDBJ whole genome shotgun (WGS) entry which is preliminary data.</text>
</comment>
<keyword evidence="1" id="KW-0175">Coiled coil</keyword>
<gene>
    <name evidence="2" type="ORF">SNEC2469_LOCUS6194</name>
</gene>
<dbReference type="Proteomes" id="UP000601435">
    <property type="component" value="Unassembled WGS sequence"/>
</dbReference>
<protein>
    <submittedName>
        <fullName evidence="2">Uncharacterized protein</fullName>
    </submittedName>
</protein>
<proteinExistence type="predicted"/>
<feature type="non-terminal residue" evidence="2">
    <location>
        <position position="510"/>
    </location>
</feature>
<reference evidence="2" key="1">
    <citation type="submission" date="2021-02" db="EMBL/GenBank/DDBJ databases">
        <authorList>
            <person name="Dougan E. K."/>
            <person name="Rhodes N."/>
            <person name="Thang M."/>
            <person name="Chan C."/>
        </authorList>
    </citation>
    <scope>NUCLEOTIDE SEQUENCE</scope>
</reference>
<keyword evidence="3" id="KW-1185">Reference proteome</keyword>
<sequence length="510" mass="57621">MKTLSRLKLLRKSFQGTEVRVHAPATEGSPQAISLLGGEVPEQVWLVLRSGLVAWLDNYETSILGNSELGRVTGGCPAICGDLSPAFSLVIREAPWDVTQPALSIRQLAETAILVSRISLELLMVRLQGSFDIEDILLTTWGKQHLQELEASQTVLFVKCRSAGSRSASPTLPPDRMGILARSCEHALAAEAHLRRCVVEMILRDRRRLRPEPPPSTLLGVVWYGDWWETVEPVDIDTWWFEDSISGYHDRSYLFDIAGIQNIKDIEDALEQLSDPLIRHSISRMVSHGERFRQKCSCCDQYDLLLICAGQLWSNPPGGLMRSLNRYRFGVASRTGALPRFHDALFRFSVENLRTGLETSEGSLQELRAEQLRARMENAELEHRVQQLEARVRTSEMQLGAMSWLFPTFAEVAEFARSIPALRPSDEAEPLPVLALRFTHHAVNAHFAFGEEHENRQESIFKLFLGLFMGHLKPEELEPLYAFKHQGPDGTMGLYSRNNRRLVALLMFQA</sequence>
<dbReference type="EMBL" id="CAJNJA010010981">
    <property type="protein sequence ID" value="CAE7265100.1"/>
    <property type="molecule type" value="Genomic_DNA"/>
</dbReference>